<dbReference type="Proteomes" id="UP000604825">
    <property type="component" value="Unassembled WGS sequence"/>
</dbReference>
<sequence length="231" mass="25857">MGSRLEYVRSTPSLAEWRPRLPELVKWLEETLNTKFPNKNDYYNMMKGPVEPQLQPLSAQNQQTPQMFGQAAQINQVSGSGVVVGFGGADEILQHQLMQPSSSIGKKQTSAEWRKRLPELANRLEEILYRTFPNKNDYYNMTKGPIEPHLQFAIRTLSAQNQQNPQMSGQAAQMNQVSGSGVVVGVGGADGILPHQLMQDMAAMSGTDQQFVMLQTAMREKCHELHLTLTK</sequence>
<accession>A0A811PVI6</accession>
<organism evidence="1 2">
    <name type="scientific">Miscanthus lutarioriparius</name>
    <dbReference type="NCBI Taxonomy" id="422564"/>
    <lineage>
        <taxon>Eukaryota</taxon>
        <taxon>Viridiplantae</taxon>
        <taxon>Streptophyta</taxon>
        <taxon>Embryophyta</taxon>
        <taxon>Tracheophyta</taxon>
        <taxon>Spermatophyta</taxon>
        <taxon>Magnoliopsida</taxon>
        <taxon>Liliopsida</taxon>
        <taxon>Poales</taxon>
        <taxon>Poaceae</taxon>
        <taxon>PACMAD clade</taxon>
        <taxon>Panicoideae</taxon>
        <taxon>Andropogonodae</taxon>
        <taxon>Andropogoneae</taxon>
        <taxon>Saccharinae</taxon>
        <taxon>Miscanthus</taxon>
    </lineage>
</organism>
<dbReference type="OrthoDB" id="6105938at2759"/>
<gene>
    <name evidence="1" type="ORF">NCGR_LOCUS35679</name>
</gene>
<dbReference type="AlphaFoldDB" id="A0A811PVI6"/>
<keyword evidence="2" id="KW-1185">Reference proteome</keyword>
<name>A0A811PVI6_9POAL</name>
<dbReference type="EMBL" id="CAJGYO010000008">
    <property type="protein sequence ID" value="CAD6251947.1"/>
    <property type="molecule type" value="Genomic_DNA"/>
</dbReference>
<reference evidence="1" key="1">
    <citation type="submission" date="2020-10" db="EMBL/GenBank/DDBJ databases">
        <authorList>
            <person name="Han B."/>
            <person name="Lu T."/>
            <person name="Zhao Q."/>
            <person name="Huang X."/>
            <person name="Zhao Y."/>
        </authorList>
    </citation>
    <scope>NUCLEOTIDE SEQUENCE</scope>
</reference>
<evidence type="ECO:0000313" key="2">
    <source>
        <dbReference type="Proteomes" id="UP000604825"/>
    </source>
</evidence>
<evidence type="ECO:0000313" key="1">
    <source>
        <dbReference type="EMBL" id="CAD6251947.1"/>
    </source>
</evidence>
<protein>
    <submittedName>
        <fullName evidence="1">Uncharacterized protein</fullName>
    </submittedName>
</protein>
<proteinExistence type="predicted"/>
<comment type="caution">
    <text evidence="1">The sequence shown here is derived from an EMBL/GenBank/DDBJ whole genome shotgun (WGS) entry which is preliminary data.</text>
</comment>